<accession>A0A9X4ALB0</accession>
<evidence type="ECO:0000256" key="1">
    <source>
        <dbReference type="SAM" id="MobiDB-lite"/>
    </source>
</evidence>
<feature type="region of interest" description="Disordered" evidence="1">
    <location>
        <begin position="317"/>
        <end position="339"/>
    </location>
</feature>
<reference evidence="2" key="1">
    <citation type="submission" date="2022-06" db="EMBL/GenBank/DDBJ databases">
        <title>Aquibacillus sp. a new bacterium isolated from soil saline samples.</title>
        <authorList>
            <person name="Galisteo C."/>
            <person name="De La Haba R."/>
            <person name="Sanchez-Porro C."/>
            <person name="Ventosa A."/>
        </authorList>
    </citation>
    <scope>NUCLEOTIDE SEQUENCE</scope>
    <source>
        <strain evidence="2">3ASR75-11</strain>
    </source>
</reference>
<comment type="caution">
    <text evidence="2">The sequence shown here is derived from an EMBL/GenBank/DDBJ whole genome shotgun (WGS) entry which is preliminary data.</text>
</comment>
<gene>
    <name evidence="2" type="ORF">NC797_03605</name>
</gene>
<proteinExistence type="predicted"/>
<organism evidence="2 3">
    <name type="scientific">Terrihalobacillus insolitus</name>
    <dbReference type="NCBI Taxonomy" id="2950438"/>
    <lineage>
        <taxon>Bacteria</taxon>
        <taxon>Bacillati</taxon>
        <taxon>Bacillota</taxon>
        <taxon>Bacilli</taxon>
        <taxon>Bacillales</taxon>
        <taxon>Bacillaceae</taxon>
        <taxon>Terrihalobacillus</taxon>
    </lineage>
</organism>
<sequence>MGVRTISTVLQALQNSGANRNVSLQNSGANRNVSLQPGQMVTGKILKFYPNERALVKIGNEKMIAQLKAALNVNTNYLFRVGSVGQYLRLKVVTERPLDQTRLNSEQLLQELRFTSTKEQSRLFQSLLQQKIPFSKAELQNAFDILGNSKNKNETISILVELFRRQLPITPSIYQAITTKETIRLAKLLPEVAQALSGAQLMTQQETDTFIQLSFQFPGGSLGLKQDIRVDINGHKNEQGKLDPNDCQILFYLNLEKLEETIIDMNVQKKALHITIYNDHKLIGPLVASYRQTLTEGLKRLNYHVTSLKVKSIHQEQHQAENNSFSGQPKIKQGVDFRV</sequence>
<evidence type="ECO:0000313" key="2">
    <source>
        <dbReference type="EMBL" id="MDC3423594.1"/>
    </source>
</evidence>
<dbReference type="AlphaFoldDB" id="A0A9X4ALB0"/>
<protein>
    <recommendedName>
        <fullName evidence="4">Flagellar hook-length control protein FliK</fullName>
    </recommendedName>
</protein>
<dbReference type="RefSeq" id="WP_272435327.1">
    <property type="nucleotide sequence ID" value="NZ_JAMQKB010000002.1"/>
</dbReference>
<keyword evidence="3" id="KW-1185">Reference proteome</keyword>
<evidence type="ECO:0000313" key="3">
    <source>
        <dbReference type="Proteomes" id="UP001145050"/>
    </source>
</evidence>
<dbReference type="EMBL" id="JAMQKB010000002">
    <property type="protein sequence ID" value="MDC3423594.1"/>
    <property type="molecule type" value="Genomic_DNA"/>
</dbReference>
<evidence type="ECO:0008006" key="4">
    <source>
        <dbReference type="Google" id="ProtNLM"/>
    </source>
</evidence>
<dbReference type="Proteomes" id="UP001145050">
    <property type="component" value="Unassembled WGS sequence"/>
</dbReference>
<name>A0A9X4ALB0_9BACI</name>